<dbReference type="AlphaFoldDB" id="A0A7W7Z6E7"/>
<evidence type="ECO:0000313" key="1">
    <source>
        <dbReference type="EMBL" id="MBB5048847.1"/>
    </source>
</evidence>
<name>A0A7W7Z6E7_9BRAD</name>
<proteinExistence type="predicted"/>
<organism evidence="1 2">
    <name type="scientific">Rhodopseudomonas rhenobacensis</name>
    <dbReference type="NCBI Taxonomy" id="87461"/>
    <lineage>
        <taxon>Bacteria</taxon>
        <taxon>Pseudomonadati</taxon>
        <taxon>Pseudomonadota</taxon>
        <taxon>Alphaproteobacteria</taxon>
        <taxon>Hyphomicrobiales</taxon>
        <taxon>Nitrobacteraceae</taxon>
        <taxon>Rhodopseudomonas</taxon>
    </lineage>
</organism>
<keyword evidence="2" id="KW-1185">Reference proteome</keyword>
<dbReference type="EMBL" id="JACHIH010000026">
    <property type="protein sequence ID" value="MBB5048847.1"/>
    <property type="molecule type" value="Genomic_DNA"/>
</dbReference>
<protein>
    <submittedName>
        <fullName evidence="1">Uncharacterized protein</fullName>
    </submittedName>
</protein>
<reference evidence="1 2" key="1">
    <citation type="submission" date="2020-08" db="EMBL/GenBank/DDBJ databases">
        <title>Genomic Encyclopedia of Type Strains, Phase IV (KMG-IV): sequencing the most valuable type-strain genomes for metagenomic binning, comparative biology and taxonomic classification.</title>
        <authorList>
            <person name="Goeker M."/>
        </authorList>
    </citation>
    <scope>NUCLEOTIDE SEQUENCE [LARGE SCALE GENOMIC DNA]</scope>
    <source>
        <strain evidence="1 2">DSM 12706</strain>
    </source>
</reference>
<comment type="caution">
    <text evidence="1">The sequence shown here is derived from an EMBL/GenBank/DDBJ whole genome shotgun (WGS) entry which is preliminary data.</text>
</comment>
<dbReference type="Proteomes" id="UP000542353">
    <property type="component" value="Unassembled WGS sequence"/>
</dbReference>
<gene>
    <name evidence="1" type="ORF">HNR60_003617</name>
</gene>
<evidence type="ECO:0000313" key="2">
    <source>
        <dbReference type="Proteomes" id="UP000542353"/>
    </source>
</evidence>
<accession>A0A7W7Z6E7</accession>
<sequence length="195" mass="20836">MCAIALGSGAGAPWNPSFRGVFLFRTAAATFRARRGRSMDQSLARGDGRRTTETDDGLVRVRGAREHNLKDVSLDSDGVIAKRIDLAYQAGTRDGMQKIKRHRSADCVIGGFRYGEGSAGGRKLVGSIALPRRAADPAAADLPMNSLILGGRRLDLDQGSLNQNMNPDRPDHAHAALIAPWFAGRAAASLVSTLR</sequence>